<keyword evidence="4" id="KW-1185">Reference proteome</keyword>
<accession>A0A7X2IZC4</accession>
<dbReference type="Gene3D" id="1.10.287.70">
    <property type="match status" value="1"/>
</dbReference>
<dbReference type="Pfam" id="PF07885">
    <property type="entry name" value="Ion_trans_2"/>
    <property type="match status" value="1"/>
</dbReference>
<dbReference type="AlphaFoldDB" id="A0A7X2IZC4"/>
<dbReference type="EMBL" id="WKKI01000016">
    <property type="protein sequence ID" value="MRX72490.1"/>
    <property type="molecule type" value="Genomic_DNA"/>
</dbReference>
<evidence type="ECO:0000259" key="2">
    <source>
        <dbReference type="Pfam" id="PF07885"/>
    </source>
</evidence>
<keyword evidence="1" id="KW-1133">Transmembrane helix</keyword>
<protein>
    <submittedName>
        <fullName evidence="3">Two pore domain potassium channel family protein</fullName>
    </submittedName>
</protein>
<dbReference type="GO" id="GO:0034220">
    <property type="term" value="P:monoatomic ion transmembrane transport"/>
    <property type="evidence" value="ECO:0007669"/>
    <property type="project" value="UniProtKB-KW"/>
</dbReference>
<keyword evidence="3" id="KW-0407">Ion channel</keyword>
<keyword evidence="1" id="KW-0812">Transmembrane</keyword>
<dbReference type="Proteomes" id="UP000448867">
    <property type="component" value="Unassembled WGS sequence"/>
</dbReference>
<feature type="transmembrane region" description="Helical" evidence="1">
    <location>
        <begin position="45"/>
        <end position="65"/>
    </location>
</feature>
<evidence type="ECO:0000313" key="3">
    <source>
        <dbReference type="EMBL" id="MRX72490.1"/>
    </source>
</evidence>
<feature type="transmembrane region" description="Helical" evidence="1">
    <location>
        <begin position="77"/>
        <end position="97"/>
    </location>
</feature>
<dbReference type="SUPFAM" id="SSF81324">
    <property type="entry name" value="Voltage-gated potassium channels"/>
    <property type="match status" value="1"/>
</dbReference>
<sequence length="106" mass="11807">MTSFLLFGTIYLVLIVLFAVIYTAIDMSGAGTIKEHYLEETNLSLPALLLRSLYFSLITIFAVGFGDITPFGLSRLFASIQAFIGFLMPIAIVIHLFPNEERREGN</sequence>
<evidence type="ECO:0000313" key="4">
    <source>
        <dbReference type="Proteomes" id="UP000448867"/>
    </source>
</evidence>
<organism evidence="3 4">
    <name type="scientific">Metabacillus lacus</name>
    <dbReference type="NCBI Taxonomy" id="1983721"/>
    <lineage>
        <taxon>Bacteria</taxon>
        <taxon>Bacillati</taxon>
        <taxon>Bacillota</taxon>
        <taxon>Bacilli</taxon>
        <taxon>Bacillales</taxon>
        <taxon>Bacillaceae</taxon>
        <taxon>Metabacillus</taxon>
    </lineage>
</organism>
<dbReference type="InterPro" id="IPR013099">
    <property type="entry name" value="K_chnl_dom"/>
</dbReference>
<proteinExistence type="predicted"/>
<feature type="transmembrane region" description="Helical" evidence="1">
    <location>
        <begin position="6"/>
        <end position="25"/>
    </location>
</feature>
<comment type="caution">
    <text evidence="3">The sequence shown here is derived from an EMBL/GenBank/DDBJ whole genome shotgun (WGS) entry which is preliminary data.</text>
</comment>
<reference evidence="3 4" key="1">
    <citation type="submission" date="2019-11" db="EMBL/GenBank/DDBJ databases">
        <title>Bacillus lacus genome.</title>
        <authorList>
            <person name="Allen C.J."/>
            <person name="Newman J.D."/>
        </authorList>
    </citation>
    <scope>NUCLEOTIDE SEQUENCE [LARGE SCALE GENOMIC DNA]</scope>
    <source>
        <strain evidence="3 4">KCTC 33946</strain>
    </source>
</reference>
<gene>
    <name evidence="3" type="ORF">GJU40_10065</name>
</gene>
<keyword evidence="3" id="KW-0813">Transport</keyword>
<dbReference type="OrthoDB" id="9813518at2"/>
<evidence type="ECO:0000256" key="1">
    <source>
        <dbReference type="SAM" id="Phobius"/>
    </source>
</evidence>
<keyword evidence="1" id="KW-0472">Membrane</keyword>
<name>A0A7X2IZC4_9BACI</name>
<keyword evidence="3" id="KW-0406">Ion transport</keyword>
<feature type="domain" description="Potassium channel" evidence="2">
    <location>
        <begin position="11"/>
        <end position="93"/>
    </location>
</feature>